<dbReference type="AlphaFoldDB" id="A0A2D4MAK8"/>
<reference evidence="2" key="1">
    <citation type="submission" date="2017-07" db="EMBL/GenBank/DDBJ databases">
        <authorList>
            <person name="Mikheyev A."/>
            <person name="Grau M."/>
        </authorList>
    </citation>
    <scope>NUCLEOTIDE SEQUENCE</scope>
    <source>
        <tissue evidence="2">Venom_gland</tissue>
    </source>
</reference>
<protein>
    <recommendedName>
        <fullName evidence="3">Zinc finger protein 521</fullName>
    </recommendedName>
</protein>
<evidence type="ECO:0000256" key="1">
    <source>
        <dbReference type="SAM" id="MobiDB-lite"/>
    </source>
</evidence>
<proteinExistence type="predicted"/>
<organism evidence="2">
    <name type="scientific">Micrurus spixii</name>
    <name type="common">Amazon coral snake</name>
    <dbReference type="NCBI Taxonomy" id="129469"/>
    <lineage>
        <taxon>Eukaryota</taxon>
        <taxon>Metazoa</taxon>
        <taxon>Chordata</taxon>
        <taxon>Craniata</taxon>
        <taxon>Vertebrata</taxon>
        <taxon>Euteleostomi</taxon>
        <taxon>Lepidosauria</taxon>
        <taxon>Squamata</taxon>
        <taxon>Bifurcata</taxon>
        <taxon>Unidentata</taxon>
        <taxon>Episquamata</taxon>
        <taxon>Toxicofera</taxon>
        <taxon>Serpentes</taxon>
        <taxon>Colubroidea</taxon>
        <taxon>Elapidae</taxon>
        <taxon>Elapinae</taxon>
        <taxon>Micrurus</taxon>
    </lineage>
</organism>
<evidence type="ECO:0000313" key="2">
    <source>
        <dbReference type="EMBL" id="LAB30402.1"/>
    </source>
</evidence>
<dbReference type="EMBL" id="IACM01089818">
    <property type="protein sequence ID" value="LAB30402.1"/>
    <property type="molecule type" value="Transcribed_RNA"/>
</dbReference>
<accession>A0A2D4MAK8</accession>
<evidence type="ECO:0008006" key="3">
    <source>
        <dbReference type="Google" id="ProtNLM"/>
    </source>
</evidence>
<feature type="region of interest" description="Disordered" evidence="1">
    <location>
        <begin position="1"/>
        <end position="49"/>
    </location>
</feature>
<name>A0A2D4MAK8_9SAUR</name>
<feature type="compositionally biased region" description="Basic residues" evidence="1">
    <location>
        <begin position="1"/>
        <end position="11"/>
    </location>
</feature>
<reference evidence="2" key="2">
    <citation type="submission" date="2017-11" db="EMBL/GenBank/DDBJ databases">
        <title>Coralsnake Venomics: Analyses of Venom Gland Transcriptomes and Proteomes of Six Brazilian Taxa.</title>
        <authorList>
            <person name="Aird S.D."/>
            <person name="Jorge da Silva N."/>
            <person name="Qiu L."/>
            <person name="Villar-Briones A."/>
            <person name="Aparecida-Saddi V."/>
            <person name="Campos-Telles M.P."/>
            <person name="Grau M."/>
            <person name="Mikheyev A.S."/>
        </authorList>
    </citation>
    <scope>NUCLEOTIDE SEQUENCE</scope>
    <source>
        <tissue evidence="2">Venom_gland</tissue>
    </source>
</reference>
<sequence>MSRRKQAKPRALKVEENESEDQEGVEQSAVPTDLNCKLEDRTDDGDLIDCKKRPEEGEDLEEEAVHSCDSCLQVFESLSDITEHKINQCQLTEKDLSMHQVPDGFLQ</sequence>